<sequence>MATPNPPLAPVGTVGIDLSSDFNALYLGITLAVGLTGITVVQAWTYVNDNKDPLLLRAFVAILLLADIGTTFLDVQVMHFCLITNFGNLAPLAVTTKAGLAEFILTVIVVYLVQIFFVTRIYLLQKERWWISVAISFQLLFATGALGTGIVALADLVKHPTVQILATTENKIMFGITGSFSAVADVMITASLTVLLSSAKSGVKRTNTVLQKLIVFIVSRGLMVSVTQVLFLIVYLIRPDKLWWVPLHFISSKLYVITMVAMLNERSQLRSQRGGIHTTSGYLNESVSMGRNPSRMVVQTTIELNRYPNGDHDLAIVEGNSPQKMERF</sequence>
<accession>A0ACB8BUF5</accession>
<dbReference type="EMBL" id="MU266343">
    <property type="protein sequence ID" value="KAH7929264.1"/>
    <property type="molecule type" value="Genomic_DNA"/>
</dbReference>
<keyword evidence="2" id="KW-1185">Reference proteome</keyword>
<evidence type="ECO:0000313" key="1">
    <source>
        <dbReference type="EMBL" id="KAH7929264.1"/>
    </source>
</evidence>
<protein>
    <submittedName>
        <fullName evidence="1">Uncharacterized protein</fullName>
    </submittedName>
</protein>
<proteinExistence type="predicted"/>
<evidence type="ECO:0000313" key="2">
    <source>
        <dbReference type="Proteomes" id="UP000790709"/>
    </source>
</evidence>
<comment type="caution">
    <text evidence="1">The sequence shown here is derived from an EMBL/GenBank/DDBJ whole genome shotgun (WGS) entry which is preliminary data.</text>
</comment>
<reference evidence="1" key="1">
    <citation type="journal article" date="2021" name="New Phytol.">
        <title>Evolutionary innovations through gain and loss of genes in the ectomycorrhizal Boletales.</title>
        <authorList>
            <person name="Wu G."/>
            <person name="Miyauchi S."/>
            <person name="Morin E."/>
            <person name="Kuo A."/>
            <person name="Drula E."/>
            <person name="Varga T."/>
            <person name="Kohler A."/>
            <person name="Feng B."/>
            <person name="Cao Y."/>
            <person name="Lipzen A."/>
            <person name="Daum C."/>
            <person name="Hundley H."/>
            <person name="Pangilinan J."/>
            <person name="Johnson J."/>
            <person name="Barry K."/>
            <person name="LaButti K."/>
            <person name="Ng V."/>
            <person name="Ahrendt S."/>
            <person name="Min B."/>
            <person name="Choi I.G."/>
            <person name="Park H."/>
            <person name="Plett J.M."/>
            <person name="Magnuson J."/>
            <person name="Spatafora J.W."/>
            <person name="Nagy L.G."/>
            <person name="Henrissat B."/>
            <person name="Grigoriev I.V."/>
            <person name="Yang Z.L."/>
            <person name="Xu J."/>
            <person name="Martin F.M."/>
        </authorList>
    </citation>
    <scope>NUCLEOTIDE SEQUENCE</scope>
    <source>
        <strain evidence="1">KUC20120723A-06</strain>
    </source>
</reference>
<name>A0ACB8BUF5_9AGAM</name>
<gene>
    <name evidence="1" type="ORF">BV22DRAFT_1116995</name>
</gene>
<organism evidence="1 2">
    <name type="scientific">Leucogyrophana mollusca</name>
    <dbReference type="NCBI Taxonomy" id="85980"/>
    <lineage>
        <taxon>Eukaryota</taxon>
        <taxon>Fungi</taxon>
        <taxon>Dikarya</taxon>
        <taxon>Basidiomycota</taxon>
        <taxon>Agaricomycotina</taxon>
        <taxon>Agaricomycetes</taxon>
        <taxon>Agaricomycetidae</taxon>
        <taxon>Boletales</taxon>
        <taxon>Boletales incertae sedis</taxon>
        <taxon>Leucogyrophana</taxon>
    </lineage>
</organism>
<dbReference type="Proteomes" id="UP000790709">
    <property type="component" value="Unassembled WGS sequence"/>
</dbReference>